<dbReference type="PANTHER" id="PTHR10824">
    <property type="entry name" value="ACYL-COENZYME A THIOESTERASE-RELATED"/>
    <property type="match status" value="1"/>
</dbReference>
<dbReference type="PIRSF" id="PIRSF016521">
    <property type="entry name" value="Acyl-CoA_hydro"/>
    <property type="match status" value="1"/>
</dbReference>
<dbReference type="InterPro" id="IPR029058">
    <property type="entry name" value="AB_hydrolase_fold"/>
</dbReference>
<protein>
    <submittedName>
        <fullName evidence="2">Acyl-CoA thioester hydrolase/BAAT C-terminal domain-containing protein</fullName>
    </submittedName>
</protein>
<dbReference type="RefSeq" id="WP_346760538.1">
    <property type="nucleotide sequence ID" value="NZ_JAUJEB010000006.1"/>
</dbReference>
<dbReference type="PROSITE" id="PS51257">
    <property type="entry name" value="PROKAR_LIPOPROTEIN"/>
    <property type="match status" value="1"/>
</dbReference>
<name>A0ABT8LBQ4_9BACT</name>
<dbReference type="Gene3D" id="3.40.50.1820">
    <property type="entry name" value="alpha/beta hydrolase"/>
    <property type="match status" value="1"/>
</dbReference>
<dbReference type="Proteomes" id="UP001172083">
    <property type="component" value="Unassembled WGS sequence"/>
</dbReference>
<accession>A0ABT8LBQ4</accession>
<dbReference type="GO" id="GO:0016787">
    <property type="term" value="F:hydrolase activity"/>
    <property type="evidence" value="ECO:0007669"/>
    <property type="project" value="UniProtKB-KW"/>
</dbReference>
<keyword evidence="3" id="KW-1185">Reference proteome</keyword>
<reference evidence="2" key="1">
    <citation type="submission" date="2023-06" db="EMBL/GenBank/DDBJ databases">
        <title>Genomic of Agaribacillus aureum.</title>
        <authorList>
            <person name="Wang G."/>
        </authorList>
    </citation>
    <scope>NUCLEOTIDE SEQUENCE</scope>
    <source>
        <strain evidence="2">BMA12</strain>
    </source>
</reference>
<dbReference type="InterPro" id="IPR014940">
    <property type="entry name" value="BAAT_C"/>
</dbReference>
<organism evidence="2 3">
    <name type="scientific">Agaribacillus aureus</name>
    <dbReference type="NCBI Taxonomy" id="3051825"/>
    <lineage>
        <taxon>Bacteria</taxon>
        <taxon>Pseudomonadati</taxon>
        <taxon>Bacteroidota</taxon>
        <taxon>Cytophagia</taxon>
        <taxon>Cytophagales</taxon>
        <taxon>Splendidivirgaceae</taxon>
        <taxon>Agaribacillus</taxon>
    </lineage>
</organism>
<dbReference type="EMBL" id="JAUJEB010000006">
    <property type="protein sequence ID" value="MDN5215199.1"/>
    <property type="molecule type" value="Genomic_DNA"/>
</dbReference>
<dbReference type="PANTHER" id="PTHR10824:SF4">
    <property type="entry name" value="ACYL-COENZYME A THIOESTERASE 1-LIKE"/>
    <property type="match status" value="1"/>
</dbReference>
<proteinExistence type="predicted"/>
<feature type="domain" description="BAAT/Acyl-CoA thioester hydrolase C-terminal" evidence="1">
    <location>
        <begin position="107"/>
        <end position="329"/>
    </location>
</feature>
<evidence type="ECO:0000259" key="1">
    <source>
        <dbReference type="Pfam" id="PF08840"/>
    </source>
</evidence>
<evidence type="ECO:0000313" key="3">
    <source>
        <dbReference type="Proteomes" id="UP001172083"/>
    </source>
</evidence>
<dbReference type="InterPro" id="IPR016662">
    <property type="entry name" value="Acyl-CoA_thioEstase_long-chain"/>
</dbReference>
<comment type="caution">
    <text evidence="2">The sequence shown here is derived from an EMBL/GenBank/DDBJ whole genome shotgun (WGS) entry which is preliminary data.</text>
</comment>
<keyword evidence="2" id="KW-0378">Hydrolase</keyword>
<dbReference type="SUPFAM" id="SSF53474">
    <property type="entry name" value="alpha/beta-Hydrolases"/>
    <property type="match status" value="1"/>
</dbReference>
<dbReference type="Pfam" id="PF08840">
    <property type="entry name" value="BAAT_C"/>
    <property type="match status" value="1"/>
</dbReference>
<evidence type="ECO:0000313" key="2">
    <source>
        <dbReference type="EMBL" id="MDN5215199.1"/>
    </source>
</evidence>
<gene>
    <name evidence="2" type="ORF">QQ020_24175</name>
</gene>
<sequence>MKKETLFSQDIMISFMKQIAPLSFLLLLACSKIPEGIFIERVENEHFNILLITQDSNLSNPIVVFVPGSTGGYLPNKYAYPLVKNGYDVLSIAYTGINNLPNRIEEIPLEYFHAIISWAREELHGEDRKIVLLGPSRGAELSLLYASTYDNINGIIAYSPSCLVVPESLFNRNQDELKSSWTLNGIPIPFAPIKVLPEEGGFIDFVSYYTPLLENEEILDSSMIAVAQIQCPVLLLSGTEDEVWPSTKMANLIESRMRNADPAAQIKNIAYRDAGHQFLFFGDEPPASFRREQPVRMNGEKYRFPFGGSTAGNQKAMASSQAEVYAFLERIKN</sequence>